<evidence type="ECO:0000259" key="3">
    <source>
        <dbReference type="Pfam" id="PF06283"/>
    </source>
</evidence>
<name>A0A427XH06_9TREE</name>
<evidence type="ECO:0000313" key="4">
    <source>
        <dbReference type="EMBL" id="RSH78112.1"/>
    </source>
</evidence>
<dbReference type="Gene3D" id="3.40.50.880">
    <property type="match status" value="1"/>
</dbReference>
<dbReference type="Proteomes" id="UP000279236">
    <property type="component" value="Unassembled WGS sequence"/>
</dbReference>
<reference evidence="4 5" key="1">
    <citation type="submission" date="2018-11" db="EMBL/GenBank/DDBJ databases">
        <title>Genome sequence of Apiotrichum porosum DSM 27194.</title>
        <authorList>
            <person name="Aliyu H."/>
            <person name="Gorte O."/>
            <person name="Ochsenreither K."/>
        </authorList>
    </citation>
    <scope>NUCLEOTIDE SEQUENCE [LARGE SCALE GENOMIC DNA]</scope>
    <source>
        <strain evidence="4 5">DSM 27194</strain>
    </source>
</reference>
<dbReference type="GeneID" id="39587111"/>
<feature type="domain" description="ThuA-like" evidence="3">
    <location>
        <begin position="33"/>
        <end position="262"/>
    </location>
</feature>
<feature type="signal peptide" evidence="2">
    <location>
        <begin position="1"/>
        <end position="23"/>
    </location>
</feature>
<feature type="chain" id="PRO_5019018042" description="ThuA-like domain-containing protein" evidence="2">
    <location>
        <begin position="24"/>
        <end position="343"/>
    </location>
</feature>
<dbReference type="SUPFAM" id="SSF52317">
    <property type="entry name" value="Class I glutamine amidotransferase-like"/>
    <property type="match status" value="1"/>
</dbReference>
<comment type="caution">
    <text evidence="4">The sequence shown here is derived from an EMBL/GenBank/DDBJ whole genome shotgun (WGS) entry which is preliminary data.</text>
</comment>
<dbReference type="InterPro" id="IPR029010">
    <property type="entry name" value="ThuA-like"/>
</dbReference>
<keyword evidence="2" id="KW-0732">Signal</keyword>
<gene>
    <name evidence="4" type="ORF">EHS24_002568</name>
</gene>
<keyword evidence="5" id="KW-1185">Reference proteome</keyword>
<dbReference type="PANTHER" id="PTHR40469">
    <property type="entry name" value="SECRETED GLYCOSYL HYDROLASE"/>
    <property type="match status" value="1"/>
</dbReference>
<dbReference type="Pfam" id="PF06283">
    <property type="entry name" value="ThuA"/>
    <property type="match status" value="1"/>
</dbReference>
<sequence length="343" mass="36848">MLFNSLAPLAVAIGATWVPLAQALSDQALHMPRVLVYTMTAGFRHDSIPTAIDVLRENAANYSIDFTFTEDQYFFTDENLSAFDNIMFIHTTEEVLDTSGKAALARYFQSGGSWTGVHASSSCLYNDTAFGQVLGAYFDFHPYQQNATFMPTTHDHPSTANMPDQWTYMEEVYFFGTDPRANGAKVVVTVNDSSYVNNVGDWPPMGSPHPIAWYIEEPTSAKPLLDGAPKTGRSFYTALGHFNETWHDPIFMDHLIGGLTWTLDGGSTKAYGVGLVGSNNITLPPKPSPTPSPSNADSDSSATKTAAVTGQVAVNKSGSGIRSIATTPAAVLALMAAGVAALL</sequence>
<accession>A0A427XH06</accession>
<organism evidence="4 5">
    <name type="scientific">Apiotrichum porosum</name>
    <dbReference type="NCBI Taxonomy" id="105984"/>
    <lineage>
        <taxon>Eukaryota</taxon>
        <taxon>Fungi</taxon>
        <taxon>Dikarya</taxon>
        <taxon>Basidiomycota</taxon>
        <taxon>Agaricomycotina</taxon>
        <taxon>Tremellomycetes</taxon>
        <taxon>Trichosporonales</taxon>
        <taxon>Trichosporonaceae</taxon>
        <taxon>Apiotrichum</taxon>
    </lineage>
</organism>
<dbReference type="PANTHER" id="PTHR40469:SF2">
    <property type="entry name" value="GALACTOSE-BINDING DOMAIN-LIKE SUPERFAMILY PROTEIN"/>
    <property type="match status" value="1"/>
</dbReference>
<evidence type="ECO:0000256" key="1">
    <source>
        <dbReference type="SAM" id="MobiDB-lite"/>
    </source>
</evidence>
<dbReference type="OrthoDB" id="3482285at2759"/>
<evidence type="ECO:0000313" key="5">
    <source>
        <dbReference type="Proteomes" id="UP000279236"/>
    </source>
</evidence>
<dbReference type="InterPro" id="IPR029062">
    <property type="entry name" value="Class_I_gatase-like"/>
</dbReference>
<feature type="compositionally biased region" description="Low complexity" evidence="1">
    <location>
        <begin position="293"/>
        <end position="303"/>
    </location>
</feature>
<protein>
    <recommendedName>
        <fullName evidence="3">ThuA-like domain-containing protein</fullName>
    </recommendedName>
</protein>
<dbReference type="EMBL" id="RSCE01000013">
    <property type="protein sequence ID" value="RSH78112.1"/>
    <property type="molecule type" value="Genomic_DNA"/>
</dbReference>
<evidence type="ECO:0000256" key="2">
    <source>
        <dbReference type="SAM" id="SignalP"/>
    </source>
</evidence>
<dbReference type="AlphaFoldDB" id="A0A427XH06"/>
<feature type="region of interest" description="Disordered" evidence="1">
    <location>
        <begin position="282"/>
        <end position="303"/>
    </location>
</feature>
<proteinExistence type="predicted"/>
<dbReference type="RefSeq" id="XP_028473259.1">
    <property type="nucleotide sequence ID" value="XM_028618303.1"/>
</dbReference>